<dbReference type="CDD" id="cd02966">
    <property type="entry name" value="TlpA_like_family"/>
    <property type="match status" value="1"/>
</dbReference>
<feature type="domain" description="Thioredoxin" evidence="14">
    <location>
        <begin position="46"/>
        <end position="210"/>
    </location>
</feature>
<feature type="signal peptide" evidence="13">
    <location>
        <begin position="1"/>
        <end position="29"/>
    </location>
</feature>
<keyword evidence="13" id="KW-0732">Signal</keyword>
<name>E7RTW4_9BURK</name>
<feature type="domain" description="MsrB" evidence="15">
    <location>
        <begin position="426"/>
        <end position="549"/>
    </location>
</feature>
<comment type="function">
    <text evidence="6 11">Has an important function as a repair enzyme for proteins that have been inactivated by oxidation. Catalyzes the reversible oxidation-reduction of methionine sulfoxide in proteins to methionine.</text>
</comment>
<keyword evidence="17" id="KW-1185">Reference proteome</keyword>
<dbReference type="GO" id="GO:0008113">
    <property type="term" value="F:peptide-methionine (S)-S-oxide reductase activity"/>
    <property type="evidence" value="ECO:0007669"/>
    <property type="project" value="UniProtKB-UniRule"/>
</dbReference>
<dbReference type="eggNOG" id="COG0229">
    <property type="taxonomic scope" value="Bacteria"/>
</dbReference>
<comment type="caution">
    <text evidence="16">The sequence shown here is derived from an EMBL/GenBank/DDBJ whole genome shotgun (WGS) entry which is preliminary data.</text>
</comment>
<dbReference type="PROSITE" id="PS51352">
    <property type="entry name" value="THIOREDOXIN_2"/>
    <property type="match status" value="1"/>
</dbReference>
<dbReference type="GO" id="GO:0006979">
    <property type="term" value="P:response to oxidative stress"/>
    <property type="evidence" value="ECO:0007669"/>
    <property type="project" value="InterPro"/>
</dbReference>
<dbReference type="HOGENOM" id="CLU_031040_11_0_4"/>
<proteinExistence type="inferred from homology"/>
<comment type="caution">
    <text evidence="10">Lacks conserved residue(s) required for the propagation of feature annotation.</text>
</comment>
<protein>
    <recommendedName>
        <fullName evidence="10 11">Multifunctional fusion protein</fullName>
    </recommendedName>
    <domain>
        <recommendedName>
            <fullName evidence="11">Peptide methionine sulfoxide reductase MsrA</fullName>
            <shortName evidence="11">Protein-methionine-S-oxide reductase</shortName>
            <ecNumber evidence="11">1.8.4.11</ecNumber>
        </recommendedName>
        <alternativeName>
            <fullName evidence="11">Peptide-methionine (S)-S-oxide reductase</fullName>
            <shortName evidence="11">Peptide Met(O) reductase</shortName>
        </alternativeName>
    </domain>
    <domain>
        <recommendedName>
            <fullName evidence="10">Peptide methionine sulfoxide reductase MsrB</fullName>
            <ecNumber evidence="10">1.8.4.12</ecNumber>
        </recommendedName>
        <alternativeName>
            <fullName evidence="10">Peptide-methionine (R)-S-oxide reductase</fullName>
        </alternativeName>
    </domain>
</protein>
<dbReference type="SUPFAM" id="SSF55068">
    <property type="entry name" value="Peptide methionine sulfoxide reductase"/>
    <property type="match status" value="1"/>
</dbReference>
<evidence type="ECO:0000256" key="1">
    <source>
        <dbReference type="ARBA" id="ARBA00008076"/>
    </source>
</evidence>
<comment type="catalytic activity">
    <reaction evidence="9 11">
        <text>[thioredoxin]-disulfide + L-methionine + H2O = L-methionine (S)-S-oxide + [thioredoxin]-dithiol</text>
        <dbReference type="Rhea" id="RHEA:19993"/>
        <dbReference type="Rhea" id="RHEA-COMP:10698"/>
        <dbReference type="Rhea" id="RHEA-COMP:10700"/>
        <dbReference type="ChEBI" id="CHEBI:15377"/>
        <dbReference type="ChEBI" id="CHEBI:29950"/>
        <dbReference type="ChEBI" id="CHEBI:50058"/>
        <dbReference type="ChEBI" id="CHEBI:57844"/>
        <dbReference type="ChEBI" id="CHEBI:58772"/>
        <dbReference type="EC" id="1.8.4.11"/>
    </reaction>
</comment>
<comment type="similarity">
    <text evidence="1">In the C-terminal section; belongs to the MsrB Met sulfoxide reductase family.</text>
</comment>
<dbReference type="NCBIfam" id="TIGR00357">
    <property type="entry name" value="peptide-methionine (R)-S-oxide reductase MsrB"/>
    <property type="match status" value="1"/>
</dbReference>
<dbReference type="AlphaFoldDB" id="E7RTW4"/>
<dbReference type="NCBIfam" id="TIGR00401">
    <property type="entry name" value="msrA"/>
    <property type="match status" value="1"/>
</dbReference>
<dbReference type="InterPro" id="IPR036249">
    <property type="entry name" value="Thioredoxin-like_sf"/>
</dbReference>
<evidence type="ECO:0000313" key="17">
    <source>
        <dbReference type="Proteomes" id="UP000011021"/>
    </source>
</evidence>
<dbReference type="InterPro" id="IPR011057">
    <property type="entry name" value="Mss4-like_sf"/>
</dbReference>
<evidence type="ECO:0000313" key="16">
    <source>
        <dbReference type="EMBL" id="EFV96200.1"/>
    </source>
</evidence>
<dbReference type="HAMAP" id="MF_01401">
    <property type="entry name" value="MsrA"/>
    <property type="match status" value="1"/>
</dbReference>
<dbReference type="PROSITE" id="PS51790">
    <property type="entry name" value="MSRB"/>
    <property type="match status" value="1"/>
</dbReference>
<sequence>MIMRRLLTPRNLLLLVLLAVMFWSFYSGASPSHGTPPASADKAATAQGGGAAGAAQASDGAPEQPVGLPLAYLQKLKDVADKPATTYIKPGRPTLVKFWASWCPLCLSELADTNAWATDERFSSAVNLVTLASPGFLHEKPQADFVTWYGGLDYPAMPVLLDVGGLLARQLGVRVYPSWVLLDADGGVARVVRGRLSEAQALALIEDPEADLARLAQAERASFYQPDSQKSSKVMNTKTIYLAGGCFWGVEAYFQRIPGVVDAVSGYANGRTQNPSYEDVIRGAGHAETVKVTYDADRLSLADILQYYFRIIDPTSLNKQGNDRGAQYRTGVYYTDAADKATIQQALDALQQKYSRPLVVENLPLQNFYEAEEYHQDYLAKNPNGYCHIDVRKADEPLPGKPAGNPPAAAAVGRGFDVASYRKASDAELKQRLSAEQYRVTQQSGTERAFTHEYDHLFAPGIYVDVVSGQPLFSSKDKFDSGCGWPSFTRPIQPSAVTEHEDLSYNMRRVEVRSQAADSHLGHVFPDGPRDKGGLRYCINGASLRFIPLEKMAEEGYGNLVDAVK</sequence>
<evidence type="ECO:0000256" key="11">
    <source>
        <dbReference type="HAMAP-Rule" id="MF_01401"/>
    </source>
</evidence>
<dbReference type="NCBIfam" id="NF010625">
    <property type="entry name" value="PRK14018.1"/>
    <property type="match status" value="1"/>
</dbReference>
<dbReference type="SUPFAM" id="SSF51316">
    <property type="entry name" value="Mss4-like"/>
    <property type="match status" value="1"/>
</dbReference>
<dbReference type="GO" id="GO:0033743">
    <property type="term" value="F:peptide-methionine (R)-S-oxide reductase activity"/>
    <property type="evidence" value="ECO:0007669"/>
    <property type="project" value="UniProtKB-UniRule"/>
</dbReference>
<comment type="similarity">
    <text evidence="2">In the N-terminal section; belongs to the MsrA Met sulfoxide reductase family.</text>
</comment>
<dbReference type="SUPFAM" id="SSF52833">
    <property type="entry name" value="Thioredoxin-like"/>
    <property type="match status" value="1"/>
</dbReference>
<dbReference type="InterPro" id="IPR013766">
    <property type="entry name" value="Thioredoxin_domain"/>
</dbReference>
<evidence type="ECO:0000259" key="14">
    <source>
        <dbReference type="PROSITE" id="PS51352"/>
    </source>
</evidence>
<dbReference type="Gene3D" id="2.170.150.20">
    <property type="entry name" value="Peptide methionine sulfoxide reductase"/>
    <property type="match status" value="1"/>
</dbReference>
<dbReference type="Pfam" id="PF01625">
    <property type="entry name" value="PMSR"/>
    <property type="match status" value="1"/>
</dbReference>
<dbReference type="eggNOG" id="COG0225">
    <property type="taxonomic scope" value="Bacteria"/>
</dbReference>
<dbReference type="InterPro" id="IPR036509">
    <property type="entry name" value="Met_Sox_Rdtase_MsrA_sf"/>
</dbReference>
<dbReference type="Proteomes" id="UP000011021">
    <property type="component" value="Unassembled WGS sequence"/>
</dbReference>
<dbReference type="HAMAP" id="MF_01400">
    <property type="entry name" value="MsrB"/>
    <property type="match status" value="1"/>
</dbReference>
<evidence type="ECO:0000256" key="12">
    <source>
        <dbReference type="SAM" id="MobiDB-lite"/>
    </source>
</evidence>
<dbReference type="PANTHER" id="PTHR10173:SF59">
    <property type="entry name" value="PEPTIDE METHIONINE SULFOXIDE REDUCTASE MSRA_MSRB"/>
    <property type="match status" value="1"/>
</dbReference>
<feature type="active site" description="Nucleophile" evidence="10">
    <location>
        <position position="538"/>
    </location>
</feature>
<evidence type="ECO:0000256" key="4">
    <source>
        <dbReference type="ARBA" id="ARBA00023002"/>
    </source>
</evidence>
<evidence type="ECO:0000256" key="13">
    <source>
        <dbReference type="SAM" id="SignalP"/>
    </source>
</evidence>
<keyword evidence="3" id="KW-0862">Zinc</keyword>
<dbReference type="InterPro" id="IPR002569">
    <property type="entry name" value="Met_Sox_Rdtase_MsrA_dom"/>
</dbReference>
<dbReference type="EMBL" id="AEQP01000001">
    <property type="protein sequence ID" value="EFV96200.1"/>
    <property type="molecule type" value="Genomic_DNA"/>
</dbReference>
<comment type="similarity">
    <text evidence="11">Belongs to the MsrA Met sulfoxide reductase family.</text>
</comment>
<comment type="similarity">
    <text evidence="10">Belongs to the MsrB Met sulfoxide reductase family.</text>
</comment>
<accession>E7RTW4</accession>
<organism evidence="16 17">
    <name type="scientific">Lautropia mirabilis ATCC 51599</name>
    <dbReference type="NCBI Taxonomy" id="887898"/>
    <lineage>
        <taxon>Bacteria</taxon>
        <taxon>Pseudomonadati</taxon>
        <taxon>Pseudomonadota</taxon>
        <taxon>Betaproteobacteria</taxon>
        <taxon>Burkholderiales</taxon>
        <taxon>Burkholderiaceae</taxon>
        <taxon>Lautropia</taxon>
    </lineage>
</organism>
<comment type="catalytic activity">
    <reaction evidence="7 11">
        <text>L-methionyl-[protein] + [thioredoxin]-disulfide + H2O = L-methionyl-(S)-S-oxide-[protein] + [thioredoxin]-dithiol</text>
        <dbReference type="Rhea" id="RHEA:14217"/>
        <dbReference type="Rhea" id="RHEA-COMP:10698"/>
        <dbReference type="Rhea" id="RHEA-COMP:10700"/>
        <dbReference type="Rhea" id="RHEA-COMP:12313"/>
        <dbReference type="Rhea" id="RHEA-COMP:12315"/>
        <dbReference type="ChEBI" id="CHEBI:15377"/>
        <dbReference type="ChEBI" id="CHEBI:16044"/>
        <dbReference type="ChEBI" id="CHEBI:29950"/>
        <dbReference type="ChEBI" id="CHEBI:44120"/>
        <dbReference type="ChEBI" id="CHEBI:50058"/>
        <dbReference type="EC" id="1.8.4.11"/>
    </reaction>
</comment>
<dbReference type="eggNOG" id="COG0526">
    <property type="taxonomic scope" value="Bacteria"/>
</dbReference>
<dbReference type="Gene3D" id="3.30.1060.10">
    <property type="entry name" value="Peptide methionine sulphoxide reductase MsrA"/>
    <property type="match status" value="1"/>
</dbReference>
<dbReference type="InterPro" id="IPR028427">
    <property type="entry name" value="Met_Sox_Rdtase_MsrB"/>
</dbReference>
<dbReference type="GO" id="GO:0030091">
    <property type="term" value="P:protein repair"/>
    <property type="evidence" value="ECO:0007669"/>
    <property type="project" value="InterPro"/>
</dbReference>
<dbReference type="EC" id="1.8.4.12" evidence="10"/>
<dbReference type="PANTHER" id="PTHR10173">
    <property type="entry name" value="METHIONINE SULFOXIDE REDUCTASE"/>
    <property type="match status" value="1"/>
</dbReference>
<reference evidence="16 17" key="1">
    <citation type="submission" date="2010-12" db="EMBL/GenBank/DDBJ databases">
        <authorList>
            <person name="Muzny D."/>
            <person name="Qin X."/>
            <person name="Deng J."/>
            <person name="Jiang H."/>
            <person name="Liu Y."/>
            <person name="Qu J."/>
            <person name="Song X.-Z."/>
            <person name="Zhang L."/>
            <person name="Thornton R."/>
            <person name="Coyle M."/>
            <person name="Francisco L."/>
            <person name="Jackson L."/>
            <person name="Javaid M."/>
            <person name="Korchina V."/>
            <person name="Kovar C."/>
            <person name="Mata R."/>
            <person name="Mathew T."/>
            <person name="Ngo R."/>
            <person name="Nguyen L."/>
            <person name="Nguyen N."/>
            <person name="Okwuonu G."/>
            <person name="Ongeri F."/>
            <person name="Pham C."/>
            <person name="Simmons D."/>
            <person name="Wilczek-Boney K."/>
            <person name="Hale W."/>
            <person name="Jakkamsetti A."/>
            <person name="Pham P."/>
            <person name="Ruth R."/>
            <person name="San Lucas F."/>
            <person name="Warren J."/>
            <person name="Zhang J."/>
            <person name="Zhao Z."/>
            <person name="Zhou C."/>
            <person name="Zhu D."/>
            <person name="Lee S."/>
            <person name="Bess C."/>
            <person name="Blankenburg K."/>
            <person name="Forbes L."/>
            <person name="Fu Q."/>
            <person name="Gubbala S."/>
            <person name="Hirani K."/>
            <person name="Jayaseelan J.C."/>
            <person name="Lara F."/>
            <person name="Munidasa M."/>
            <person name="Palculict T."/>
            <person name="Patil S."/>
            <person name="Pu L.-L."/>
            <person name="Saada N."/>
            <person name="Tang L."/>
            <person name="Weissenberger G."/>
            <person name="Zhu Y."/>
            <person name="Hemphill L."/>
            <person name="Shang Y."/>
            <person name="Youmans B."/>
            <person name="Ayvaz T."/>
            <person name="Ross M."/>
            <person name="Santibanez J."/>
            <person name="Aqrawi P."/>
            <person name="Gross S."/>
            <person name="Joshi V."/>
            <person name="Fowler G."/>
            <person name="Nazareth L."/>
            <person name="Reid J."/>
            <person name="Worley K."/>
            <person name="Petrosino J."/>
            <person name="Highlander S."/>
            <person name="Gibbs R."/>
        </authorList>
    </citation>
    <scope>NUCLEOTIDE SEQUENCE [LARGE SCALE GENOMIC DNA]</scope>
    <source>
        <strain evidence="16 17">ATCC 51599</strain>
    </source>
</reference>
<gene>
    <name evidence="10 16" type="primary">msrB</name>
    <name evidence="11" type="synonym">msrA</name>
    <name evidence="16" type="ORF">HMPREF0551_0383</name>
</gene>
<evidence type="ECO:0000256" key="7">
    <source>
        <dbReference type="ARBA" id="ARBA00047806"/>
    </source>
</evidence>
<evidence type="ECO:0000256" key="6">
    <source>
        <dbReference type="ARBA" id="ARBA00024679"/>
    </source>
</evidence>
<dbReference type="STRING" id="887898.HMPREF0551_0383"/>
<dbReference type="FunFam" id="3.30.1060.10:FF:000007">
    <property type="entry name" value="Peptide methionine sulfoxide reductase msrA/msrB"/>
    <property type="match status" value="1"/>
</dbReference>
<dbReference type="Pfam" id="PF01641">
    <property type="entry name" value="SelR"/>
    <property type="match status" value="1"/>
</dbReference>
<evidence type="ECO:0000256" key="10">
    <source>
        <dbReference type="HAMAP-Rule" id="MF_01400"/>
    </source>
</evidence>
<evidence type="ECO:0000256" key="2">
    <source>
        <dbReference type="ARBA" id="ARBA00011017"/>
    </source>
</evidence>
<keyword evidence="5" id="KW-0511">Multifunctional enzyme</keyword>
<dbReference type="FunFam" id="2.170.150.20:FF:000003">
    <property type="entry name" value="Peptide methionine sulfoxide reductase MsrB"/>
    <property type="match status" value="1"/>
</dbReference>
<dbReference type="GO" id="GO:0033744">
    <property type="term" value="F:L-methionine:thioredoxin-disulfide S-oxidoreductase activity"/>
    <property type="evidence" value="ECO:0007669"/>
    <property type="project" value="RHEA"/>
</dbReference>
<comment type="catalytic activity">
    <reaction evidence="8 10">
        <text>L-methionyl-[protein] + [thioredoxin]-disulfide + H2O = L-methionyl-(R)-S-oxide-[protein] + [thioredoxin]-dithiol</text>
        <dbReference type="Rhea" id="RHEA:24164"/>
        <dbReference type="Rhea" id="RHEA-COMP:10698"/>
        <dbReference type="Rhea" id="RHEA-COMP:10700"/>
        <dbReference type="Rhea" id="RHEA-COMP:12313"/>
        <dbReference type="Rhea" id="RHEA-COMP:12314"/>
        <dbReference type="ChEBI" id="CHEBI:15377"/>
        <dbReference type="ChEBI" id="CHEBI:16044"/>
        <dbReference type="ChEBI" id="CHEBI:29950"/>
        <dbReference type="ChEBI" id="CHEBI:45764"/>
        <dbReference type="ChEBI" id="CHEBI:50058"/>
        <dbReference type="EC" id="1.8.4.12"/>
    </reaction>
</comment>
<feature type="chain" id="PRO_5003221573" description="Multifunctional fusion protein" evidence="13">
    <location>
        <begin position="30"/>
        <end position="565"/>
    </location>
</feature>
<dbReference type="EC" id="1.8.4.11" evidence="11"/>
<dbReference type="Gene3D" id="3.40.30.10">
    <property type="entry name" value="Glutaredoxin"/>
    <property type="match status" value="1"/>
</dbReference>
<evidence type="ECO:0000256" key="9">
    <source>
        <dbReference type="ARBA" id="ARBA00048782"/>
    </source>
</evidence>
<feature type="active site" evidence="11">
    <location>
        <position position="246"/>
    </location>
</feature>
<dbReference type="InterPro" id="IPR002579">
    <property type="entry name" value="Met_Sox_Rdtase_MsrB_dom"/>
</dbReference>
<dbReference type="GO" id="GO:0005737">
    <property type="term" value="C:cytoplasm"/>
    <property type="evidence" value="ECO:0007669"/>
    <property type="project" value="TreeGrafter"/>
</dbReference>
<feature type="region of interest" description="Disordered" evidence="12">
    <location>
        <begin position="36"/>
        <end position="63"/>
    </location>
</feature>
<evidence type="ECO:0000256" key="8">
    <source>
        <dbReference type="ARBA" id="ARBA00048488"/>
    </source>
</evidence>
<keyword evidence="4 10" id="KW-0560">Oxidoreductase</keyword>
<evidence type="ECO:0000259" key="15">
    <source>
        <dbReference type="PROSITE" id="PS51790"/>
    </source>
</evidence>
<evidence type="ECO:0000256" key="5">
    <source>
        <dbReference type="ARBA" id="ARBA00023268"/>
    </source>
</evidence>
<evidence type="ECO:0000256" key="3">
    <source>
        <dbReference type="ARBA" id="ARBA00022833"/>
    </source>
</evidence>